<name>A0A1H9S3P3_9LACT</name>
<dbReference type="STRING" id="142588.SAMN04488559_10633"/>
<protein>
    <submittedName>
        <fullName evidence="1">Uncharacterized protein</fullName>
    </submittedName>
</protein>
<reference evidence="1 2" key="1">
    <citation type="submission" date="2016-10" db="EMBL/GenBank/DDBJ databases">
        <authorList>
            <person name="de Groot N.N."/>
        </authorList>
    </citation>
    <scope>NUCLEOTIDE SEQUENCE [LARGE SCALE GENOMIC DNA]</scope>
    <source>
        <strain evidence="1 2">DSM 13760</strain>
    </source>
</reference>
<proteinExistence type="predicted"/>
<evidence type="ECO:0000313" key="1">
    <source>
        <dbReference type="EMBL" id="SER78749.1"/>
    </source>
</evidence>
<accession>A0A1H9S3P3</accession>
<evidence type="ECO:0000313" key="2">
    <source>
        <dbReference type="Proteomes" id="UP000198948"/>
    </source>
</evidence>
<dbReference type="AlphaFoldDB" id="A0A1H9S3P3"/>
<dbReference type="Proteomes" id="UP000198948">
    <property type="component" value="Unassembled WGS sequence"/>
</dbReference>
<sequence length="112" mass="13339">MNTSLMIKETINFLREIQVYPGMYVAQDEPAYYARFTSFIEGYLVALNQFDAKVFNLANMTRWYGKKYQHKKLNIPLSTYLKNENQEKTDEQLSLLFSDLLVDYFEEKLINE</sequence>
<dbReference type="EMBL" id="FOHA01000006">
    <property type="protein sequence ID" value="SER78749.1"/>
    <property type="molecule type" value="Genomic_DNA"/>
</dbReference>
<organism evidence="1 2">
    <name type="scientific">Isobaculum melis</name>
    <dbReference type="NCBI Taxonomy" id="142588"/>
    <lineage>
        <taxon>Bacteria</taxon>
        <taxon>Bacillati</taxon>
        <taxon>Bacillota</taxon>
        <taxon>Bacilli</taxon>
        <taxon>Lactobacillales</taxon>
        <taxon>Carnobacteriaceae</taxon>
        <taxon>Isobaculum</taxon>
    </lineage>
</organism>
<keyword evidence="2" id="KW-1185">Reference proteome</keyword>
<gene>
    <name evidence="1" type="ORF">SAMN04488559_10633</name>
</gene>